<dbReference type="RefSeq" id="XP_067515523.1">
    <property type="nucleotide sequence ID" value="XM_067659422.1"/>
</dbReference>
<dbReference type="PANTHER" id="PTHR44218">
    <property type="entry name" value="PROTEIN SPA1-RELATED 2"/>
    <property type="match status" value="1"/>
</dbReference>
<dbReference type="SMART" id="SM00320">
    <property type="entry name" value="WD40"/>
    <property type="match status" value="7"/>
</dbReference>
<dbReference type="Proteomes" id="UP000009138">
    <property type="component" value="Unassembled WGS sequence"/>
</dbReference>
<dbReference type="PROSITE" id="PS50294">
    <property type="entry name" value="WD_REPEATS_REGION"/>
    <property type="match status" value="2"/>
</dbReference>
<dbReference type="PROSITE" id="PS50082">
    <property type="entry name" value="WD_REPEATS_2"/>
    <property type="match status" value="2"/>
</dbReference>
<feature type="compositionally biased region" description="Basic and acidic residues" evidence="4">
    <location>
        <begin position="8"/>
        <end position="19"/>
    </location>
</feature>
<dbReference type="EMBL" id="CH476734">
    <property type="protein sequence ID" value="EIE80127.1"/>
    <property type="molecule type" value="Genomic_DNA"/>
</dbReference>
<dbReference type="PANTHER" id="PTHR44218:SF6">
    <property type="entry name" value="PROTEIN SUPPRESSOR OF PHYA-105 1"/>
    <property type="match status" value="1"/>
</dbReference>
<dbReference type="InParanoid" id="I1BV97"/>
<feature type="repeat" description="WD" evidence="3">
    <location>
        <begin position="189"/>
        <end position="231"/>
    </location>
</feature>
<dbReference type="SUPFAM" id="SSF50978">
    <property type="entry name" value="WD40 repeat-like"/>
    <property type="match status" value="1"/>
</dbReference>
<keyword evidence="2" id="KW-0677">Repeat</keyword>
<keyword evidence="1 3" id="KW-0853">WD repeat</keyword>
<dbReference type="Pfam" id="PF00400">
    <property type="entry name" value="WD40"/>
    <property type="match status" value="3"/>
</dbReference>
<organism evidence="5 6">
    <name type="scientific">Rhizopus delemar (strain RA 99-880 / ATCC MYA-4621 / FGSC 9543 / NRRL 43880)</name>
    <name type="common">Mucormycosis agent</name>
    <name type="synonym">Rhizopus arrhizus var. delemar</name>
    <dbReference type="NCBI Taxonomy" id="246409"/>
    <lineage>
        <taxon>Eukaryota</taxon>
        <taxon>Fungi</taxon>
        <taxon>Fungi incertae sedis</taxon>
        <taxon>Mucoromycota</taxon>
        <taxon>Mucoromycotina</taxon>
        <taxon>Mucoromycetes</taxon>
        <taxon>Mucorales</taxon>
        <taxon>Mucorineae</taxon>
        <taxon>Rhizopodaceae</taxon>
        <taxon>Rhizopus</taxon>
    </lineage>
</organism>
<feature type="region of interest" description="Disordered" evidence="4">
    <location>
        <begin position="1"/>
        <end position="44"/>
    </location>
</feature>
<dbReference type="PRINTS" id="PR00320">
    <property type="entry name" value="GPROTEINBRPT"/>
</dbReference>
<dbReference type="InterPro" id="IPR036322">
    <property type="entry name" value="WD40_repeat_dom_sf"/>
</dbReference>
<dbReference type="InterPro" id="IPR015943">
    <property type="entry name" value="WD40/YVTN_repeat-like_dom_sf"/>
</dbReference>
<dbReference type="Gene3D" id="2.130.10.10">
    <property type="entry name" value="YVTN repeat-like/Quinoprotein amine dehydrogenase"/>
    <property type="match status" value="1"/>
</dbReference>
<name>I1BV97_RHIO9</name>
<dbReference type="OrthoDB" id="273771at2759"/>
<dbReference type="InterPro" id="IPR044630">
    <property type="entry name" value="SPA1/2/3/4"/>
</dbReference>
<evidence type="ECO:0000256" key="1">
    <source>
        <dbReference type="ARBA" id="ARBA00022574"/>
    </source>
</evidence>
<reference evidence="5 6" key="1">
    <citation type="journal article" date="2009" name="PLoS Genet.">
        <title>Genomic analysis of the basal lineage fungus Rhizopus oryzae reveals a whole-genome duplication.</title>
        <authorList>
            <person name="Ma L.-J."/>
            <person name="Ibrahim A.S."/>
            <person name="Skory C."/>
            <person name="Grabherr M.G."/>
            <person name="Burger G."/>
            <person name="Butler M."/>
            <person name="Elias M."/>
            <person name="Idnurm A."/>
            <person name="Lang B.F."/>
            <person name="Sone T."/>
            <person name="Abe A."/>
            <person name="Calvo S.E."/>
            <person name="Corrochano L.M."/>
            <person name="Engels R."/>
            <person name="Fu J."/>
            <person name="Hansberg W."/>
            <person name="Kim J.-M."/>
            <person name="Kodira C.D."/>
            <person name="Koehrsen M.J."/>
            <person name="Liu B."/>
            <person name="Miranda-Saavedra D."/>
            <person name="O'Leary S."/>
            <person name="Ortiz-Castellanos L."/>
            <person name="Poulter R."/>
            <person name="Rodriguez-Romero J."/>
            <person name="Ruiz-Herrera J."/>
            <person name="Shen Y.-Q."/>
            <person name="Zeng Q."/>
            <person name="Galagan J."/>
            <person name="Birren B.W."/>
            <person name="Cuomo C.A."/>
            <person name="Wickes B.L."/>
        </authorList>
    </citation>
    <scope>NUCLEOTIDE SEQUENCE [LARGE SCALE GENOMIC DNA]</scope>
    <source>
        <strain evidence="6">RA 99-880 / ATCC MYA-4621 / FGSC 9543 / NRRL 43880</strain>
    </source>
</reference>
<evidence type="ECO:0000256" key="4">
    <source>
        <dbReference type="SAM" id="MobiDB-lite"/>
    </source>
</evidence>
<dbReference type="GeneID" id="93611803"/>
<dbReference type="OMA" id="RVWSMDY"/>
<evidence type="ECO:0000313" key="6">
    <source>
        <dbReference type="Proteomes" id="UP000009138"/>
    </source>
</evidence>
<dbReference type="CDD" id="cd00200">
    <property type="entry name" value="WD40"/>
    <property type="match status" value="1"/>
</dbReference>
<proteinExistence type="predicted"/>
<dbReference type="InterPro" id="IPR020472">
    <property type="entry name" value="WD40_PAC1"/>
</dbReference>
<gene>
    <name evidence="5" type="ORF">RO3G_04832</name>
</gene>
<sequence length="397" mass="45661">MPIRKRKFSDITDLKREGDQQQPGDQCTEEAENEGNNQSMVTRRSRSVYEDADICAQSDDSFSARIDSRFDDLKDLYYSKLSPTFNMDEDEKKTQNTSIVSSIEFDRDEEYFAVGGILKDIKIYDFRLTNRSSDDNQYAMHCPIRRISCENKISCLSWSSYIKSQLASADYQGVINVWDVTTGQKMSSFVEHRKRAWSVDTSPRNPNLLASGSDDTTVKVWSLNSQRSLFTFQHKGNICCAKFAPNNNHQILCYDLRYPSIPLYTYQGHQKAVSYVKWLNDNELLSASTDNSLKLWNRESTQCIRTYTGHLNEKNFVGLSVNEDWIACGSETNTVYAYHKYSRTPIAKYKFPMDDISGKMTIENDPTYFVSSVCWKKDTSKLISANSKGIIRVLQLR</sequence>
<feature type="repeat" description="WD" evidence="3">
    <location>
        <begin position="266"/>
        <end position="306"/>
    </location>
</feature>
<dbReference type="AlphaFoldDB" id="I1BV97"/>
<accession>I1BV97</accession>
<dbReference type="eggNOG" id="ENOG502QQ8V">
    <property type="taxonomic scope" value="Eukaryota"/>
</dbReference>
<protein>
    <submittedName>
        <fullName evidence="5">Uncharacterized protein</fullName>
    </submittedName>
</protein>
<dbReference type="VEuPathDB" id="FungiDB:RO3G_04832"/>
<evidence type="ECO:0000256" key="2">
    <source>
        <dbReference type="ARBA" id="ARBA00022737"/>
    </source>
</evidence>
<evidence type="ECO:0000313" key="5">
    <source>
        <dbReference type="EMBL" id="EIE80127.1"/>
    </source>
</evidence>
<evidence type="ECO:0000256" key="3">
    <source>
        <dbReference type="PROSITE-ProRule" id="PRU00221"/>
    </source>
</evidence>
<dbReference type="STRING" id="246409.I1BV97"/>
<dbReference type="InterPro" id="IPR001680">
    <property type="entry name" value="WD40_rpt"/>
</dbReference>
<keyword evidence="6" id="KW-1185">Reference proteome</keyword>